<protein>
    <submittedName>
        <fullName evidence="1">Uncharacterized protein</fullName>
    </submittedName>
</protein>
<proteinExistence type="predicted"/>
<sequence>MSIDKYFDYADDFEIKPDTWNRYNWDKYPSDIKRIWSSCNGAHIFSKRLYFFSPSYRIVYQIGSDPLRYQERGDDTHVYCLIDNNNKRYSLYVNDRLLGRIKNMNKIELPKMK</sequence>
<reference evidence="1 2" key="1">
    <citation type="submission" date="2024-04" db="EMBL/GenBank/DDBJ databases">
        <title>Tritrichomonas musculus Genome.</title>
        <authorList>
            <person name="Alves-Ferreira E."/>
            <person name="Grigg M."/>
            <person name="Lorenzi H."/>
            <person name="Galac M."/>
        </authorList>
    </citation>
    <scope>NUCLEOTIDE SEQUENCE [LARGE SCALE GENOMIC DNA]</scope>
    <source>
        <strain evidence="1 2">EAF2021</strain>
    </source>
</reference>
<organism evidence="1 2">
    <name type="scientific">Tritrichomonas musculus</name>
    <dbReference type="NCBI Taxonomy" id="1915356"/>
    <lineage>
        <taxon>Eukaryota</taxon>
        <taxon>Metamonada</taxon>
        <taxon>Parabasalia</taxon>
        <taxon>Tritrichomonadida</taxon>
        <taxon>Tritrichomonadidae</taxon>
        <taxon>Tritrichomonas</taxon>
    </lineage>
</organism>
<dbReference type="EMBL" id="JAPFFF010000020">
    <property type="protein sequence ID" value="KAK8857768.1"/>
    <property type="molecule type" value="Genomic_DNA"/>
</dbReference>
<comment type="caution">
    <text evidence="1">The sequence shown here is derived from an EMBL/GenBank/DDBJ whole genome shotgun (WGS) entry which is preliminary data.</text>
</comment>
<accession>A0ABR2I5H7</accession>
<keyword evidence="2" id="KW-1185">Reference proteome</keyword>
<evidence type="ECO:0000313" key="2">
    <source>
        <dbReference type="Proteomes" id="UP001470230"/>
    </source>
</evidence>
<dbReference type="Proteomes" id="UP001470230">
    <property type="component" value="Unassembled WGS sequence"/>
</dbReference>
<gene>
    <name evidence="1" type="ORF">M9Y10_016179</name>
</gene>
<evidence type="ECO:0000313" key="1">
    <source>
        <dbReference type="EMBL" id="KAK8857768.1"/>
    </source>
</evidence>
<name>A0ABR2I5H7_9EUKA</name>